<dbReference type="KEGG" id="scm:SCHCO_02602207"/>
<evidence type="ECO:0000313" key="3">
    <source>
        <dbReference type="Proteomes" id="UP000007431"/>
    </source>
</evidence>
<organism evidence="3">
    <name type="scientific">Schizophyllum commune (strain H4-8 / FGSC 9210)</name>
    <name type="common">Split gill fungus</name>
    <dbReference type="NCBI Taxonomy" id="578458"/>
    <lineage>
        <taxon>Eukaryota</taxon>
        <taxon>Fungi</taxon>
        <taxon>Dikarya</taxon>
        <taxon>Basidiomycota</taxon>
        <taxon>Agaricomycotina</taxon>
        <taxon>Agaricomycetes</taxon>
        <taxon>Agaricomycetidae</taxon>
        <taxon>Agaricales</taxon>
        <taxon>Schizophyllaceae</taxon>
        <taxon>Schizophyllum</taxon>
    </lineage>
</organism>
<dbReference type="HOGENOM" id="CLU_1107655_0_0_1"/>
<feature type="region of interest" description="Disordered" evidence="1">
    <location>
        <begin position="118"/>
        <end position="139"/>
    </location>
</feature>
<dbReference type="RefSeq" id="XP_003028506.1">
    <property type="nucleotide sequence ID" value="XM_003028460.1"/>
</dbReference>
<evidence type="ECO:0000256" key="1">
    <source>
        <dbReference type="SAM" id="MobiDB-lite"/>
    </source>
</evidence>
<accession>D8QEX0</accession>
<dbReference type="AlphaFoldDB" id="D8QEX0"/>
<reference evidence="2 3" key="1">
    <citation type="journal article" date="2010" name="Nat. Biotechnol.">
        <title>Genome sequence of the model mushroom Schizophyllum commune.</title>
        <authorList>
            <person name="Ohm R.A."/>
            <person name="de Jong J.F."/>
            <person name="Lugones L.G."/>
            <person name="Aerts A."/>
            <person name="Kothe E."/>
            <person name="Stajich J.E."/>
            <person name="de Vries R.P."/>
            <person name="Record E."/>
            <person name="Levasseur A."/>
            <person name="Baker S.E."/>
            <person name="Bartholomew K.A."/>
            <person name="Coutinho P.M."/>
            <person name="Erdmann S."/>
            <person name="Fowler T.J."/>
            <person name="Gathman A.C."/>
            <person name="Lombard V."/>
            <person name="Henrissat B."/>
            <person name="Knabe N."/>
            <person name="Kuees U."/>
            <person name="Lilly W.W."/>
            <person name="Lindquist E."/>
            <person name="Lucas S."/>
            <person name="Magnuson J.K."/>
            <person name="Piumi F."/>
            <person name="Raudaskoski M."/>
            <person name="Salamov A."/>
            <person name="Schmutz J."/>
            <person name="Schwarze F.W.M.R."/>
            <person name="vanKuyk P.A."/>
            <person name="Horton J.S."/>
            <person name="Grigoriev I.V."/>
            <person name="Woesten H.A.B."/>
        </authorList>
    </citation>
    <scope>NUCLEOTIDE SEQUENCE [LARGE SCALE GENOMIC DNA]</scope>
    <source>
        <strain evidence="3">H4-8 / FGSC 9210</strain>
    </source>
</reference>
<dbReference type="VEuPathDB" id="FungiDB:SCHCODRAFT_02602207"/>
<feature type="region of interest" description="Disordered" evidence="1">
    <location>
        <begin position="145"/>
        <end position="164"/>
    </location>
</feature>
<evidence type="ECO:0000313" key="2">
    <source>
        <dbReference type="EMBL" id="EFI93603.1"/>
    </source>
</evidence>
<dbReference type="Proteomes" id="UP000007431">
    <property type="component" value="Unassembled WGS sequence"/>
</dbReference>
<gene>
    <name evidence="2" type="ORF">SCHCODRAFT_236834</name>
</gene>
<dbReference type="GeneID" id="9590778"/>
<keyword evidence="3" id="KW-1185">Reference proteome</keyword>
<proteinExistence type="predicted"/>
<protein>
    <submittedName>
        <fullName evidence="2">Uncharacterized protein</fullName>
    </submittedName>
</protein>
<dbReference type="InParanoid" id="D8QEX0"/>
<name>D8QEX0_SCHCM</name>
<dbReference type="EMBL" id="GL377310">
    <property type="protein sequence ID" value="EFI93603.1"/>
    <property type="molecule type" value="Genomic_DNA"/>
</dbReference>
<sequence length="251" mass="28588">MGKCTRLSRVLEHHEQASVSLEQRRMLESAEARPHHRQEIINKIMKELYLVQKVLLAMGRSVQSLLIDGPEFTPADRDLVVRTLLMRQHHPMKPMFTKAFTYLYLGSLPRRHASLEIVHPDRGPSTSALEESAGSVKEPVKIKKKTNKIAKQRNENTARPSAGDQRSIWRNIRAHAGLLKPYQDFARKDVVAGKAKLNADKPAKLSQKNTARCTVIVPNHRVSTASNRREHANFATAMIIVLKKGWAYRRR</sequence>